<accession>A0A835BQ78</accession>
<dbReference type="EMBL" id="JACEFO010001770">
    <property type="protein sequence ID" value="KAF8705009.1"/>
    <property type="molecule type" value="Genomic_DNA"/>
</dbReference>
<reference evidence="1" key="1">
    <citation type="submission" date="2020-07" db="EMBL/GenBank/DDBJ databases">
        <title>Genome sequence and genetic diversity analysis of an under-domesticated orphan crop, white fonio (Digitaria exilis).</title>
        <authorList>
            <person name="Bennetzen J.L."/>
            <person name="Chen S."/>
            <person name="Ma X."/>
            <person name="Wang X."/>
            <person name="Yssel A.E.J."/>
            <person name="Chaluvadi S.R."/>
            <person name="Johnson M."/>
            <person name="Gangashetty P."/>
            <person name="Hamidou F."/>
            <person name="Sanogo M.D."/>
            <person name="Zwaenepoel A."/>
            <person name="Wallace J."/>
            <person name="Van De Peer Y."/>
            <person name="Van Deynze A."/>
        </authorList>
    </citation>
    <scope>NUCLEOTIDE SEQUENCE</scope>
    <source>
        <tissue evidence="1">Leaves</tissue>
    </source>
</reference>
<sequence length="54" mass="6089">MTATDSLPEQGQVQMEIRIETITRMKPLQICNQGFGILQPGLSKIMLKNRMPMA</sequence>
<dbReference type="Proteomes" id="UP000636709">
    <property type="component" value="Unassembled WGS sequence"/>
</dbReference>
<gene>
    <name evidence="1" type="ORF">HU200_031264</name>
</gene>
<evidence type="ECO:0000313" key="2">
    <source>
        <dbReference type="Proteomes" id="UP000636709"/>
    </source>
</evidence>
<comment type="caution">
    <text evidence="1">The sequence shown here is derived from an EMBL/GenBank/DDBJ whole genome shotgun (WGS) entry which is preliminary data.</text>
</comment>
<organism evidence="1 2">
    <name type="scientific">Digitaria exilis</name>
    <dbReference type="NCBI Taxonomy" id="1010633"/>
    <lineage>
        <taxon>Eukaryota</taxon>
        <taxon>Viridiplantae</taxon>
        <taxon>Streptophyta</taxon>
        <taxon>Embryophyta</taxon>
        <taxon>Tracheophyta</taxon>
        <taxon>Spermatophyta</taxon>
        <taxon>Magnoliopsida</taxon>
        <taxon>Liliopsida</taxon>
        <taxon>Poales</taxon>
        <taxon>Poaceae</taxon>
        <taxon>PACMAD clade</taxon>
        <taxon>Panicoideae</taxon>
        <taxon>Panicodae</taxon>
        <taxon>Paniceae</taxon>
        <taxon>Anthephorinae</taxon>
        <taxon>Digitaria</taxon>
    </lineage>
</organism>
<evidence type="ECO:0000313" key="1">
    <source>
        <dbReference type="EMBL" id="KAF8705009.1"/>
    </source>
</evidence>
<name>A0A835BQ78_9POAL</name>
<proteinExistence type="predicted"/>
<protein>
    <submittedName>
        <fullName evidence="1">Uncharacterized protein</fullName>
    </submittedName>
</protein>
<dbReference type="AlphaFoldDB" id="A0A835BQ78"/>
<keyword evidence="2" id="KW-1185">Reference proteome</keyword>